<keyword evidence="5 8" id="KW-0472">Membrane</keyword>
<keyword evidence="6 8" id="KW-0139">CF(1)</keyword>
<dbReference type="HAMAP" id="MF_01416">
    <property type="entry name" value="ATP_synth_delta_bact"/>
    <property type="match status" value="1"/>
</dbReference>
<evidence type="ECO:0000313" key="9">
    <source>
        <dbReference type="EMBL" id="WVX67553.1"/>
    </source>
</evidence>
<evidence type="ECO:0000256" key="3">
    <source>
        <dbReference type="ARBA" id="ARBA00022781"/>
    </source>
</evidence>
<evidence type="ECO:0000256" key="8">
    <source>
        <dbReference type="HAMAP-Rule" id="MF_01416"/>
    </source>
</evidence>
<sequence>MSSSSQARHVVAQRYGRVLFEMASDENTLPSILKDVNTLASLLEAEENEWRLLTNPTISREDQTQMISSLAKTLSLKDLTVRFLKVLSQNGRLPFLNEVLKIFHVAHSEAQGKIQGTIETAQPLSKTELAGLEKKLSQDLDKEVTLKPVIKSELLGGAILKVGTLMVDASFGSRLTKLKTVMMKG</sequence>
<dbReference type="PANTHER" id="PTHR11910">
    <property type="entry name" value="ATP SYNTHASE DELTA CHAIN"/>
    <property type="match status" value="1"/>
</dbReference>
<accession>A0ABZ2C584</accession>
<keyword evidence="10" id="KW-1185">Reference proteome</keyword>
<dbReference type="Proteomes" id="UP001330434">
    <property type="component" value="Chromosome"/>
</dbReference>
<keyword evidence="7 8" id="KW-0066">ATP synthesis</keyword>
<organism evidence="9 10">
    <name type="scientific">Candidatus Bealeia paramacronuclearis</name>
    <dbReference type="NCBI Taxonomy" id="1921001"/>
    <lineage>
        <taxon>Bacteria</taxon>
        <taxon>Pseudomonadati</taxon>
        <taxon>Pseudomonadota</taxon>
        <taxon>Alphaproteobacteria</taxon>
        <taxon>Holosporales</taxon>
        <taxon>Holosporaceae</taxon>
        <taxon>Candidatus Bealeia</taxon>
    </lineage>
</organism>
<dbReference type="EMBL" id="CP133270">
    <property type="protein sequence ID" value="WVX67553.1"/>
    <property type="molecule type" value="Genomic_DNA"/>
</dbReference>
<evidence type="ECO:0000256" key="7">
    <source>
        <dbReference type="ARBA" id="ARBA00023310"/>
    </source>
</evidence>
<dbReference type="InterPro" id="IPR020781">
    <property type="entry name" value="ATPase_OSCP/d_CS"/>
</dbReference>
<dbReference type="InterPro" id="IPR026015">
    <property type="entry name" value="ATP_synth_OSCP/delta_N_sf"/>
</dbReference>
<dbReference type="SUPFAM" id="SSF47928">
    <property type="entry name" value="N-terminal domain of the delta subunit of the F1F0-ATP synthase"/>
    <property type="match status" value="1"/>
</dbReference>
<evidence type="ECO:0000256" key="4">
    <source>
        <dbReference type="ARBA" id="ARBA00023065"/>
    </source>
</evidence>
<dbReference type="Pfam" id="PF00213">
    <property type="entry name" value="OSCP"/>
    <property type="match status" value="1"/>
</dbReference>
<dbReference type="PROSITE" id="PS00389">
    <property type="entry name" value="ATPASE_DELTA"/>
    <property type="match status" value="1"/>
</dbReference>
<evidence type="ECO:0000256" key="5">
    <source>
        <dbReference type="ARBA" id="ARBA00023136"/>
    </source>
</evidence>
<comment type="subcellular location">
    <subcellularLocation>
        <location evidence="8">Cell membrane</location>
        <topology evidence="8">Peripheral membrane protein</topology>
    </subcellularLocation>
    <subcellularLocation>
        <location evidence="1">Membrane</location>
    </subcellularLocation>
</comment>
<evidence type="ECO:0000256" key="6">
    <source>
        <dbReference type="ARBA" id="ARBA00023196"/>
    </source>
</evidence>
<keyword evidence="4 8" id="KW-0406">Ion transport</keyword>
<evidence type="ECO:0000256" key="2">
    <source>
        <dbReference type="ARBA" id="ARBA00022448"/>
    </source>
</evidence>
<keyword evidence="3 8" id="KW-0375">Hydrogen ion transport</keyword>
<name>A0ABZ2C584_9PROT</name>
<dbReference type="NCBIfam" id="TIGR01145">
    <property type="entry name" value="ATP_synt_delta"/>
    <property type="match status" value="1"/>
</dbReference>
<protein>
    <recommendedName>
        <fullName evidence="8">ATP synthase subunit delta</fullName>
    </recommendedName>
    <alternativeName>
        <fullName evidence="8">ATP synthase F(1) sector subunit delta</fullName>
    </alternativeName>
    <alternativeName>
        <fullName evidence="8">F-type ATPase subunit delta</fullName>
        <shortName evidence="8">F-ATPase subunit delta</shortName>
    </alternativeName>
</protein>
<evidence type="ECO:0000313" key="10">
    <source>
        <dbReference type="Proteomes" id="UP001330434"/>
    </source>
</evidence>
<comment type="function">
    <text evidence="8">This protein is part of the stalk that links CF(0) to CF(1). It either transmits conformational changes from CF(0) to CF(1) or is implicated in proton conduction.</text>
</comment>
<comment type="function">
    <text evidence="8">F(1)F(0) ATP synthase produces ATP from ADP in the presence of a proton or sodium gradient. F-type ATPases consist of two structural domains, F(1) containing the extramembraneous catalytic core and F(0) containing the membrane proton channel, linked together by a central stalk and a peripheral stalk. During catalysis, ATP synthesis in the catalytic domain of F(1) is coupled via a rotary mechanism of the central stalk subunits to proton translocation.</text>
</comment>
<dbReference type="RefSeq" id="WP_331256276.1">
    <property type="nucleotide sequence ID" value="NZ_CP133270.1"/>
</dbReference>
<proteinExistence type="inferred from homology"/>
<dbReference type="InterPro" id="IPR000711">
    <property type="entry name" value="ATPase_OSCP/dsu"/>
</dbReference>
<gene>
    <name evidence="8" type="primary">atpH</name>
    <name evidence="9" type="ORF">Bealeia1_01766</name>
</gene>
<reference evidence="9 10" key="1">
    <citation type="journal article" date="2024" name="Environ. Microbiol.">
        <title>Novel evolutionary insights on the interactions of the Holosporales (Alphaproteobacteria) with eukaryotic hosts from comparative genomics.</title>
        <authorList>
            <person name="Giovannini M."/>
            <person name="Petroni G."/>
            <person name="Castelli M."/>
        </authorList>
    </citation>
    <scope>NUCLEOTIDE SEQUENCE [LARGE SCALE GENOMIC DNA]</scope>
    <source>
        <strain evidence="9 10">US_Bl 15I1</strain>
    </source>
</reference>
<dbReference type="Gene3D" id="1.10.520.20">
    <property type="entry name" value="N-terminal domain of the delta subunit of the F1F0-ATP synthase"/>
    <property type="match status" value="1"/>
</dbReference>
<keyword evidence="2 8" id="KW-0813">Transport</keyword>
<keyword evidence="8" id="KW-1003">Cell membrane</keyword>
<evidence type="ECO:0000256" key="1">
    <source>
        <dbReference type="ARBA" id="ARBA00004370"/>
    </source>
</evidence>
<dbReference type="PRINTS" id="PR00125">
    <property type="entry name" value="ATPASEDELTA"/>
</dbReference>
<comment type="similarity">
    <text evidence="8">Belongs to the ATPase delta chain family.</text>
</comment>